<gene>
    <name evidence="2" type="ORF">BW732_04620</name>
</gene>
<dbReference type="PANTHER" id="PTHR34580">
    <property type="match status" value="1"/>
</dbReference>
<accession>A0A1Q2D5D0</accession>
<dbReference type="RefSeq" id="WP_077275674.1">
    <property type="nucleotide sequence ID" value="NZ_CP019609.1"/>
</dbReference>
<dbReference type="Proteomes" id="UP000188246">
    <property type="component" value="Chromosome"/>
</dbReference>
<sequence length="329" mass="37947">MNGQARIVDILLRLLNGECLTKAELMGDYQKQDSTIQRDMAIIEDALQSHLELSSSSLGILNRENKGQYYLEQEKVSTELTDTELLAIVKILCSVRIFNKEESDQIIEKLVTLADDPKQIQESIKNERFYYQGIIDEGLLARIEFVQDAIVNRRKIEFSYTKNNTTVTFQRIPTAIYFADLYFFMLSASHTAQDDVDLSMLNKFRINNMVNPKIISSHNKTQYRDKFEAGILRNQTVLPFLGNPTTIVLDFYYDPAYVLDRFPESKIIQVNEDGSVRIKIKGNDGYGVKMWALGQGDMVKVIAPQELKDYITQNMLRTLKYYDIDLKED</sequence>
<dbReference type="Pfam" id="PF25583">
    <property type="entry name" value="WCX"/>
    <property type="match status" value="1"/>
</dbReference>
<dbReference type="STRING" id="633807.BW732_04620"/>
<name>A0A1Q2D5D0_9ENTE</name>
<feature type="domain" description="WCX" evidence="1">
    <location>
        <begin position="244"/>
        <end position="313"/>
    </location>
</feature>
<keyword evidence="3" id="KW-1185">Reference proteome</keyword>
<organism evidence="2 3">
    <name type="scientific">Vagococcus penaei</name>
    <dbReference type="NCBI Taxonomy" id="633807"/>
    <lineage>
        <taxon>Bacteria</taxon>
        <taxon>Bacillati</taxon>
        <taxon>Bacillota</taxon>
        <taxon>Bacilli</taxon>
        <taxon>Lactobacillales</taxon>
        <taxon>Enterococcaceae</taxon>
        <taxon>Vagococcus</taxon>
    </lineage>
</organism>
<dbReference type="KEGG" id="vpi:BW732_04620"/>
<protein>
    <recommendedName>
        <fullName evidence="1">WCX domain-containing protein</fullName>
    </recommendedName>
</protein>
<dbReference type="PANTHER" id="PTHR34580:SF1">
    <property type="entry name" value="PROTEIN PAFC"/>
    <property type="match status" value="1"/>
</dbReference>
<dbReference type="InterPro" id="IPR057727">
    <property type="entry name" value="WCX_dom"/>
</dbReference>
<evidence type="ECO:0000259" key="1">
    <source>
        <dbReference type="Pfam" id="PF25583"/>
    </source>
</evidence>
<reference evidence="2 3" key="1">
    <citation type="journal article" date="2010" name="Int. J. Syst. Evol. Microbiol.">
        <title>Vagococcus penaei sp. nov., isolated from spoilage microbiota of cooked shrimp (Penaeus vannamei).</title>
        <authorList>
            <person name="Jaffres E."/>
            <person name="Prevost H."/>
            <person name="Rossero A."/>
            <person name="Joffraud J.J."/>
            <person name="Dousset X."/>
        </authorList>
    </citation>
    <scope>NUCLEOTIDE SEQUENCE [LARGE SCALE GENOMIC DNA]</scope>
    <source>
        <strain evidence="2 3">CD276</strain>
    </source>
</reference>
<dbReference type="EMBL" id="CP019609">
    <property type="protein sequence ID" value="AQP53583.1"/>
    <property type="molecule type" value="Genomic_DNA"/>
</dbReference>
<dbReference type="AlphaFoldDB" id="A0A1Q2D5D0"/>
<dbReference type="OrthoDB" id="86031at2"/>
<evidence type="ECO:0000313" key="2">
    <source>
        <dbReference type="EMBL" id="AQP53583.1"/>
    </source>
</evidence>
<evidence type="ECO:0000313" key="3">
    <source>
        <dbReference type="Proteomes" id="UP000188246"/>
    </source>
</evidence>
<proteinExistence type="predicted"/>
<dbReference type="InterPro" id="IPR051534">
    <property type="entry name" value="CBASS_pafABC_assoc_protein"/>
</dbReference>